<dbReference type="Proteomes" id="UP000239532">
    <property type="component" value="Unassembled WGS sequence"/>
</dbReference>
<dbReference type="OrthoDB" id="9764164at2"/>
<protein>
    <submittedName>
        <fullName evidence="1">G-D-S-L family lipolytic protein</fullName>
    </submittedName>
</protein>
<dbReference type="Gene3D" id="3.40.50.1110">
    <property type="entry name" value="SGNH hydrolase"/>
    <property type="match status" value="2"/>
</dbReference>
<evidence type="ECO:0000313" key="1">
    <source>
        <dbReference type="EMBL" id="PRP68408.1"/>
    </source>
</evidence>
<keyword evidence="2" id="KW-1185">Reference proteome</keyword>
<reference evidence="1 2" key="1">
    <citation type="submission" date="2016-11" db="EMBL/GenBank/DDBJ databases">
        <title>Trade-off between light-utilization and light-protection in marine flavobacteria.</title>
        <authorList>
            <person name="Kumagai Y."/>
        </authorList>
    </citation>
    <scope>NUCLEOTIDE SEQUENCE [LARGE SCALE GENOMIC DNA]</scope>
    <source>
        <strain evidence="1 2">JCM 17109</strain>
    </source>
</reference>
<evidence type="ECO:0000313" key="2">
    <source>
        <dbReference type="Proteomes" id="UP000239532"/>
    </source>
</evidence>
<dbReference type="AlphaFoldDB" id="A0A2S9WY53"/>
<sequence length="529" mass="54628">MKNSIKYIALFAAAAVLVSCENEFDESIEDGGVYTAGEADFTKFVSVGNSLTSGFADNALYLEGQQNSFPNIMAQQFELVGGGEFNQPLVNDNIGGLLFNGAQLPGFNTRLVLTANAMGPVGPSNIAGTPTTDISNVFDGPLNNFGVPGAKSFHLGASGYGNPQALPNANPFYIRFASTPDATIIQDAVDADGTFFTLWIGNNDILSYATSGGSGVDQNAANNTDPTTYGPNDITDDIVFASVYSGYVQALTANGAKGALINIPDVTSIPFFTTVPFAPFSPLNPDFAPQIPALNAFYADLNQAFTAFGYPERSVTFSTTAASPAVIFDETLDDITPQLTLALTPQFGPLAGLIAQQFGQIRPATANDLITFPTAPILGQVNQARFTQLTGAGVPAATAGLLSANGLTFALQDQSTLTPSEQASVSAAQAAYNATIAALAQANGLALVDARTALQGVAQGGVAFNGGTLTSTYASGGAFSLDAVHPTPRGYAFTANTVINAINATYGSTIPTVDIGQYKSVQPSNSVAQ</sequence>
<organism evidence="1 2">
    <name type="scientific">Nonlabens agnitus</name>
    <dbReference type="NCBI Taxonomy" id="870484"/>
    <lineage>
        <taxon>Bacteria</taxon>
        <taxon>Pseudomonadati</taxon>
        <taxon>Bacteroidota</taxon>
        <taxon>Flavobacteriia</taxon>
        <taxon>Flavobacteriales</taxon>
        <taxon>Flavobacteriaceae</taxon>
        <taxon>Nonlabens</taxon>
    </lineage>
</organism>
<dbReference type="GO" id="GO:0016788">
    <property type="term" value="F:hydrolase activity, acting on ester bonds"/>
    <property type="evidence" value="ECO:0007669"/>
    <property type="project" value="UniProtKB-ARBA"/>
</dbReference>
<accession>A0A2S9WY53</accession>
<dbReference type="SUPFAM" id="SSF52266">
    <property type="entry name" value="SGNH hydrolase"/>
    <property type="match status" value="2"/>
</dbReference>
<dbReference type="PROSITE" id="PS51257">
    <property type="entry name" value="PROKAR_LIPOPROTEIN"/>
    <property type="match status" value="1"/>
</dbReference>
<gene>
    <name evidence="1" type="ORF">BST86_12800</name>
</gene>
<dbReference type="EMBL" id="MQUC01000003">
    <property type="protein sequence ID" value="PRP68408.1"/>
    <property type="molecule type" value="Genomic_DNA"/>
</dbReference>
<comment type="caution">
    <text evidence="1">The sequence shown here is derived from an EMBL/GenBank/DDBJ whole genome shotgun (WGS) entry which is preliminary data.</text>
</comment>
<proteinExistence type="predicted"/>
<dbReference type="RefSeq" id="WP_105984037.1">
    <property type="nucleotide sequence ID" value="NZ_MQUC01000003.1"/>
</dbReference>
<dbReference type="InterPro" id="IPR036514">
    <property type="entry name" value="SGNH_hydro_sf"/>
</dbReference>
<name>A0A2S9WY53_9FLAO</name>